<accession>A0ABR2TT79</accession>
<sequence>MKCLITTHVDVSTDPDHYVIYWEMSGDVSDEVLQECCNCLDCSFLDAGYVSSRKVNTIGPLELRILGKETFQKILKHYLGMEAVLNQFKTPRCVGSTNNKVLQILGDNVAKTYFSSAF</sequence>
<protein>
    <recommendedName>
        <fullName evidence="1">GH3 C-terminal domain-containing protein</fullName>
    </recommendedName>
</protein>
<evidence type="ECO:0000313" key="2">
    <source>
        <dbReference type="EMBL" id="KAK9040662.1"/>
    </source>
</evidence>
<proteinExistence type="predicted"/>
<organism evidence="2 3">
    <name type="scientific">Hibiscus sabdariffa</name>
    <name type="common">roselle</name>
    <dbReference type="NCBI Taxonomy" id="183260"/>
    <lineage>
        <taxon>Eukaryota</taxon>
        <taxon>Viridiplantae</taxon>
        <taxon>Streptophyta</taxon>
        <taxon>Embryophyta</taxon>
        <taxon>Tracheophyta</taxon>
        <taxon>Spermatophyta</taxon>
        <taxon>Magnoliopsida</taxon>
        <taxon>eudicotyledons</taxon>
        <taxon>Gunneridae</taxon>
        <taxon>Pentapetalae</taxon>
        <taxon>rosids</taxon>
        <taxon>malvids</taxon>
        <taxon>Malvales</taxon>
        <taxon>Malvaceae</taxon>
        <taxon>Malvoideae</taxon>
        <taxon>Hibiscus</taxon>
    </lineage>
</organism>
<name>A0ABR2TT79_9ROSI</name>
<dbReference type="Proteomes" id="UP001396334">
    <property type="component" value="Unassembled WGS sequence"/>
</dbReference>
<dbReference type="InterPro" id="IPR055378">
    <property type="entry name" value="GH3_C"/>
</dbReference>
<evidence type="ECO:0000313" key="3">
    <source>
        <dbReference type="Proteomes" id="UP001396334"/>
    </source>
</evidence>
<dbReference type="PANTHER" id="PTHR31901">
    <property type="entry name" value="GH3 DOMAIN-CONTAINING PROTEIN"/>
    <property type="match status" value="1"/>
</dbReference>
<feature type="domain" description="GH3 C-terminal" evidence="1">
    <location>
        <begin position="6"/>
        <end position="97"/>
    </location>
</feature>
<dbReference type="EMBL" id="JBBPBN010000004">
    <property type="protein sequence ID" value="KAK9040662.1"/>
    <property type="molecule type" value="Genomic_DNA"/>
</dbReference>
<reference evidence="2 3" key="1">
    <citation type="journal article" date="2024" name="G3 (Bethesda)">
        <title>Genome assembly of Hibiscus sabdariffa L. provides insights into metabolisms of medicinal natural products.</title>
        <authorList>
            <person name="Kim T."/>
        </authorList>
    </citation>
    <scope>NUCLEOTIDE SEQUENCE [LARGE SCALE GENOMIC DNA]</scope>
    <source>
        <strain evidence="2">TK-2024</strain>
        <tissue evidence="2">Old leaves</tissue>
    </source>
</reference>
<comment type="caution">
    <text evidence="2">The sequence shown here is derived from an EMBL/GenBank/DDBJ whole genome shotgun (WGS) entry which is preliminary data.</text>
</comment>
<keyword evidence="3" id="KW-1185">Reference proteome</keyword>
<evidence type="ECO:0000259" key="1">
    <source>
        <dbReference type="Pfam" id="PF23572"/>
    </source>
</evidence>
<dbReference type="Pfam" id="PF23572">
    <property type="entry name" value="GH3_C"/>
    <property type="match status" value="1"/>
</dbReference>
<dbReference type="PANTHER" id="PTHR31901:SF5">
    <property type="entry name" value="JASMONOYL--L-AMINO ACID SYNTHETASE JAR1"/>
    <property type="match status" value="1"/>
</dbReference>
<dbReference type="InterPro" id="IPR004993">
    <property type="entry name" value="GH3"/>
</dbReference>
<gene>
    <name evidence="2" type="ORF">V6N11_015803</name>
</gene>